<evidence type="ECO:0000256" key="1">
    <source>
        <dbReference type="ARBA" id="ARBA00001966"/>
    </source>
</evidence>
<keyword evidence="6" id="KW-0411">Iron-sulfur</keyword>
<reference evidence="8 9" key="1">
    <citation type="submission" date="2019-07" db="EMBL/GenBank/DDBJ databases">
        <title>Helicobacter labacensis sp. nov., Helicobacter mehlei sp. nov. and Helicobacter vulpis sp. nov., isolated from gastric mucosa of red fox (Vulpis vulpis).</title>
        <authorList>
            <person name="Kusar D."/>
            <person name="Gruntar I."/>
            <person name="Pate M."/>
            <person name="Zajc U."/>
            <person name="Ocepek M."/>
        </authorList>
    </citation>
    <scope>NUCLEOTIDE SEQUENCE [LARGE SCALE GENOMIC DNA]</scope>
    <source>
        <strain evidence="8 9">L8b</strain>
    </source>
</reference>
<dbReference type="InterPro" id="IPR040084">
    <property type="entry name" value="GTPase_Obg"/>
</dbReference>
<reference evidence="8 9" key="3">
    <citation type="submission" date="2019-07" db="EMBL/GenBank/DDBJ databases">
        <authorList>
            <person name="Papic B."/>
        </authorList>
    </citation>
    <scope>NUCLEOTIDE SEQUENCE [LARGE SCALE GENOMIC DNA]</scope>
    <source>
        <strain evidence="8 9">L8b</strain>
    </source>
</reference>
<comment type="cofactor">
    <cofactor evidence="1">
        <name>[4Fe-4S] cluster</name>
        <dbReference type="ChEBI" id="CHEBI:49883"/>
    </cofactor>
</comment>
<dbReference type="GO" id="GO:0046872">
    <property type="term" value="F:metal ion binding"/>
    <property type="evidence" value="ECO:0007669"/>
    <property type="project" value="UniProtKB-KW"/>
</dbReference>
<comment type="caution">
    <text evidence="8">The sequence shown here is derived from an EMBL/GenBank/DDBJ whole genome shotgun (WGS) entry which is preliminary data.</text>
</comment>
<keyword evidence="5" id="KW-0408">Iron</keyword>
<dbReference type="PANTHER" id="PTHR43787">
    <property type="entry name" value="FEMO COFACTOR BIOSYNTHESIS PROTEIN NIFB-RELATED"/>
    <property type="match status" value="1"/>
</dbReference>
<dbReference type="Gene3D" id="3.20.20.70">
    <property type="entry name" value="Aldolase class I"/>
    <property type="match status" value="1"/>
</dbReference>
<accession>A0A553V3P2</accession>
<sequence length="306" mass="34096">MSKAPIVFGPLRSRRFGWSLGIDLSGAIKQCNFDCIYCELAKAKPIDRMYTILPLEMIVQAVQEALANCPVRLDVLTTTANGEPTLYPHLLDLICALKPLTPPHTQTLILSNGSLFGKPEVQRALHHYDIVKFSLDATLSPVFKKIDRPSKNLCLESILEGILDFANQYSGMLVAEVLVVQGVNDAPEHIQALVSFLQQVKNLARVDLSTIDRPPSYKVQPTSHAQLLQLATHFENLPLSLPSRTTPPQMPHLHLTPSAFLELLKRRPLSVEESLHYMPKSALDDLLAHHAIILRKVGLVDFYYAS</sequence>
<dbReference type="PROSITE" id="PS51918">
    <property type="entry name" value="RADICAL_SAM"/>
    <property type="match status" value="1"/>
</dbReference>
<gene>
    <name evidence="8" type="ORF">FNE76_00635</name>
</gene>
<feature type="domain" description="Radical SAM core" evidence="7">
    <location>
        <begin position="12"/>
        <end position="266"/>
    </location>
</feature>
<dbReference type="Pfam" id="PF04055">
    <property type="entry name" value="Radical_SAM"/>
    <property type="match status" value="1"/>
</dbReference>
<dbReference type="GO" id="GO:0003824">
    <property type="term" value="F:catalytic activity"/>
    <property type="evidence" value="ECO:0007669"/>
    <property type="project" value="InterPro"/>
</dbReference>
<dbReference type="AlphaFoldDB" id="A0A553V3P2"/>
<dbReference type="OrthoDB" id="9800840at2"/>
<dbReference type="RefSeq" id="WP_120948097.1">
    <property type="nucleotide sequence ID" value="NZ_QXQP01000003.1"/>
</dbReference>
<organism evidence="8 9">
    <name type="scientific">Helicobacter mehlei</name>
    <dbReference type="NCBI Taxonomy" id="2316080"/>
    <lineage>
        <taxon>Bacteria</taxon>
        <taxon>Pseudomonadati</taxon>
        <taxon>Campylobacterota</taxon>
        <taxon>Epsilonproteobacteria</taxon>
        <taxon>Campylobacterales</taxon>
        <taxon>Helicobacteraceae</taxon>
        <taxon>Helicobacter</taxon>
    </lineage>
</organism>
<evidence type="ECO:0000313" key="8">
    <source>
        <dbReference type="EMBL" id="TSA87004.1"/>
    </source>
</evidence>
<evidence type="ECO:0000256" key="4">
    <source>
        <dbReference type="ARBA" id="ARBA00022723"/>
    </source>
</evidence>
<dbReference type="CDD" id="cd01335">
    <property type="entry name" value="Radical_SAM"/>
    <property type="match status" value="1"/>
</dbReference>
<evidence type="ECO:0000259" key="7">
    <source>
        <dbReference type="PROSITE" id="PS51918"/>
    </source>
</evidence>
<proteinExistence type="predicted"/>
<keyword evidence="4" id="KW-0479">Metal-binding</keyword>
<dbReference type="GO" id="GO:0051539">
    <property type="term" value="F:4 iron, 4 sulfur cluster binding"/>
    <property type="evidence" value="ECO:0007669"/>
    <property type="project" value="UniProtKB-KW"/>
</dbReference>
<evidence type="ECO:0000256" key="2">
    <source>
        <dbReference type="ARBA" id="ARBA00022485"/>
    </source>
</evidence>
<evidence type="ECO:0000256" key="3">
    <source>
        <dbReference type="ARBA" id="ARBA00022691"/>
    </source>
</evidence>
<dbReference type="Proteomes" id="UP000319322">
    <property type="component" value="Unassembled WGS sequence"/>
</dbReference>
<evidence type="ECO:0000313" key="9">
    <source>
        <dbReference type="Proteomes" id="UP000319322"/>
    </source>
</evidence>
<dbReference type="SUPFAM" id="SSF102114">
    <property type="entry name" value="Radical SAM enzymes"/>
    <property type="match status" value="1"/>
</dbReference>
<keyword evidence="3" id="KW-0949">S-adenosyl-L-methionine</keyword>
<evidence type="ECO:0000256" key="5">
    <source>
        <dbReference type="ARBA" id="ARBA00023004"/>
    </source>
</evidence>
<dbReference type="EMBL" id="VKGC01000001">
    <property type="protein sequence ID" value="TSA87004.1"/>
    <property type="molecule type" value="Genomic_DNA"/>
</dbReference>
<evidence type="ECO:0000256" key="6">
    <source>
        <dbReference type="ARBA" id="ARBA00023014"/>
    </source>
</evidence>
<keyword evidence="2" id="KW-0004">4Fe-4S</keyword>
<keyword evidence="9" id="KW-1185">Reference proteome</keyword>
<dbReference type="InterPro" id="IPR058240">
    <property type="entry name" value="rSAM_sf"/>
</dbReference>
<dbReference type="SFLD" id="SFLDS00029">
    <property type="entry name" value="Radical_SAM"/>
    <property type="match status" value="1"/>
</dbReference>
<dbReference type="SFLD" id="SFLDG01083">
    <property type="entry name" value="Uncharacterised_Radical_SAM_Su"/>
    <property type="match status" value="1"/>
</dbReference>
<dbReference type="InterPro" id="IPR007197">
    <property type="entry name" value="rSAM"/>
</dbReference>
<reference evidence="9" key="2">
    <citation type="submission" date="2019-07" db="EMBL/GenBank/DDBJ databases">
        <title>Helicobacter labacensis sp. nov., Helicobacter mehlei sp. nov. and Helicobacter vulpis sp. nov., isolated from gastric mucosa of red fox (Vulpis vulpis).</title>
        <authorList>
            <person name="Papic B."/>
        </authorList>
    </citation>
    <scope>NUCLEOTIDE SEQUENCE [LARGE SCALE GENOMIC DNA]</scope>
    <source>
        <strain evidence="9">L8b</strain>
    </source>
</reference>
<dbReference type="PANTHER" id="PTHR43787:SF11">
    <property type="entry name" value="UPF0026 PROTEIN SLR1464"/>
    <property type="match status" value="1"/>
</dbReference>
<dbReference type="InterPro" id="IPR013785">
    <property type="entry name" value="Aldolase_TIM"/>
</dbReference>
<name>A0A553V3P2_9HELI</name>
<protein>
    <submittedName>
        <fullName evidence="8">Radical SAM protein</fullName>
    </submittedName>
</protein>